<comment type="catalytic activity">
    <reaction evidence="1">
        <text>6-hydroxymethyl-7,8-dihydropterin + ATP = (7,8-dihydropterin-6-yl)methyl diphosphate + AMP + H(+)</text>
        <dbReference type="Rhea" id="RHEA:11412"/>
        <dbReference type="ChEBI" id="CHEBI:15378"/>
        <dbReference type="ChEBI" id="CHEBI:30616"/>
        <dbReference type="ChEBI" id="CHEBI:44841"/>
        <dbReference type="ChEBI" id="CHEBI:72950"/>
        <dbReference type="ChEBI" id="CHEBI:456215"/>
        <dbReference type="EC" id="2.7.6.3"/>
    </reaction>
</comment>
<evidence type="ECO:0000313" key="11">
    <source>
        <dbReference type="EMBL" id="EJZ81734.1"/>
    </source>
</evidence>
<dbReference type="HOGENOM" id="CLU_097916_0_0_11"/>
<dbReference type="EC" id="2.7.6.3" evidence="3"/>
<dbReference type="CDD" id="cd00483">
    <property type="entry name" value="HPPK"/>
    <property type="match status" value="1"/>
</dbReference>
<reference evidence="10 13" key="1">
    <citation type="journal article" date="2012" name="J. Bacteriol.">
        <title>Draft Genome Sequence of Turicella otitidis ATCC 51513, Isolated from Middle Ear Fluid from a Child with Otitis Media.</title>
        <authorList>
            <person name="Brinkrolf K."/>
            <person name="Schneider J."/>
            <person name="Knecht M."/>
            <person name="Ruckert C."/>
            <person name="Tauch A."/>
        </authorList>
    </citation>
    <scope>NUCLEOTIDE SEQUENCE [LARGE SCALE GENOMIC DNA]</scope>
    <source>
        <strain evidence="10 13">ATCC 51513</strain>
    </source>
</reference>
<dbReference type="AlphaFoldDB" id="I7JWD5"/>
<dbReference type="Proteomes" id="UP000006078">
    <property type="component" value="Unassembled WGS sequence"/>
</dbReference>
<dbReference type="PROSITE" id="PS00794">
    <property type="entry name" value="HPPK"/>
    <property type="match status" value="1"/>
</dbReference>
<dbReference type="RefSeq" id="WP_004601232.1">
    <property type="nucleotide sequence ID" value="NZ_HF541867.1"/>
</dbReference>
<evidence type="ECO:0000313" key="10">
    <source>
        <dbReference type="EMBL" id="CCI83816.1"/>
    </source>
</evidence>
<evidence type="ECO:0000256" key="6">
    <source>
        <dbReference type="ARBA" id="ARBA00022777"/>
    </source>
</evidence>
<accession>I7JWD5</accession>
<dbReference type="OrthoDB" id="9808041at2"/>
<dbReference type="EMBL" id="AHAE01000065">
    <property type="protein sequence ID" value="EJZ81734.1"/>
    <property type="molecule type" value="Genomic_DNA"/>
</dbReference>
<evidence type="ECO:0000256" key="7">
    <source>
        <dbReference type="ARBA" id="ARBA00022840"/>
    </source>
</evidence>
<dbReference type="GO" id="GO:0003848">
    <property type="term" value="F:2-amino-4-hydroxy-6-hydroxymethyldihydropteridine diphosphokinase activity"/>
    <property type="evidence" value="ECO:0007669"/>
    <property type="project" value="UniProtKB-EC"/>
</dbReference>
<name>I7JWD5_9CORY</name>
<keyword evidence="5" id="KW-0547">Nucleotide-binding</keyword>
<evidence type="ECO:0000256" key="4">
    <source>
        <dbReference type="ARBA" id="ARBA00022679"/>
    </source>
</evidence>
<comment type="pathway">
    <text evidence="2">Cofactor biosynthesis; tetrahydrofolate biosynthesis; 2-amino-4-hydroxy-6-hydroxymethyl-7,8-dihydropteridine diphosphate from 7,8-dihydroneopterin triphosphate: step 4/4.</text>
</comment>
<evidence type="ECO:0000256" key="5">
    <source>
        <dbReference type="ARBA" id="ARBA00022741"/>
    </source>
</evidence>
<dbReference type="PANTHER" id="PTHR43071">
    <property type="entry name" value="2-AMINO-4-HYDROXY-6-HYDROXYMETHYLDIHYDROPTERIDINE PYROPHOSPHOKINASE"/>
    <property type="match status" value="1"/>
</dbReference>
<organism evidence="10 13">
    <name type="scientific">Corynebacterium otitidis ATCC 51513</name>
    <dbReference type="NCBI Taxonomy" id="883169"/>
    <lineage>
        <taxon>Bacteria</taxon>
        <taxon>Bacillati</taxon>
        <taxon>Actinomycetota</taxon>
        <taxon>Actinomycetes</taxon>
        <taxon>Mycobacteriales</taxon>
        <taxon>Corynebacteriaceae</taxon>
        <taxon>Corynebacterium</taxon>
    </lineage>
</organism>
<dbReference type="InterPro" id="IPR000550">
    <property type="entry name" value="Hppk"/>
</dbReference>
<dbReference type="Pfam" id="PF01288">
    <property type="entry name" value="HPPK"/>
    <property type="match status" value="1"/>
</dbReference>
<dbReference type="InterPro" id="IPR035907">
    <property type="entry name" value="Hppk_sf"/>
</dbReference>
<dbReference type="GO" id="GO:0016301">
    <property type="term" value="F:kinase activity"/>
    <property type="evidence" value="ECO:0007669"/>
    <property type="project" value="UniProtKB-KW"/>
</dbReference>
<evidence type="ECO:0000313" key="13">
    <source>
        <dbReference type="Proteomes" id="UP000011016"/>
    </source>
</evidence>
<protein>
    <recommendedName>
        <fullName evidence="3">2-amino-4-hydroxy-6-hydroxymethyldihydropteridine diphosphokinase</fullName>
        <ecNumber evidence="3">2.7.6.3</ecNumber>
    </recommendedName>
</protein>
<keyword evidence="6 10" id="KW-0418">Kinase</keyword>
<evidence type="ECO:0000256" key="8">
    <source>
        <dbReference type="ARBA" id="ARBA00022909"/>
    </source>
</evidence>
<dbReference type="SUPFAM" id="SSF55083">
    <property type="entry name" value="6-hydroxymethyl-7,8-dihydropterin pyrophosphokinase, HPPK"/>
    <property type="match status" value="1"/>
</dbReference>
<dbReference type="GO" id="GO:0046654">
    <property type="term" value="P:tetrahydrofolate biosynthetic process"/>
    <property type="evidence" value="ECO:0007669"/>
    <property type="project" value="UniProtKB-UniPathway"/>
</dbReference>
<dbReference type="EMBL" id="CAJZ01000154">
    <property type="protein sequence ID" value="CCI83816.1"/>
    <property type="molecule type" value="Genomic_DNA"/>
</dbReference>
<keyword evidence="8" id="KW-0289">Folate biosynthesis</keyword>
<evidence type="ECO:0000256" key="3">
    <source>
        <dbReference type="ARBA" id="ARBA00013253"/>
    </source>
</evidence>
<comment type="caution">
    <text evidence="10">The sequence shown here is derived from an EMBL/GenBank/DDBJ whole genome shotgun (WGS) entry which is preliminary data.</text>
</comment>
<proteinExistence type="predicted"/>
<evidence type="ECO:0000256" key="2">
    <source>
        <dbReference type="ARBA" id="ARBA00005051"/>
    </source>
</evidence>
<keyword evidence="12" id="KW-1185">Reference proteome</keyword>
<evidence type="ECO:0000259" key="9">
    <source>
        <dbReference type="PROSITE" id="PS00794"/>
    </source>
</evidence>
<dbReference type="GO" id="GO:0046656">
    <property type="term" value="P:folic acid biosynthetic process"/>
    <property type="evidence" value="ECO:0007669"/>
    <property type="project" value="UniProtKB-KW"/>
</dbReference>
<keyword evidence="4 10" id="KW-0808">Transferase</keyword>
<dbReference type="NCBIfam" id="TIGR01498">
    <property type="entry name" value="folK"/>
    <property type="match status" value="1"/>
</dbReference>
<dbReference type="Gene3D" id="3.30.70.560">
    <property type="entry name" value="7,8-Dihydro-6-hydroxymethylpterin-pyrophosphokinase HPPK"/>
    <property type="match status" value="1"/>
</dbReference>
<gene>
    <name evidence="10" type="primary">folK</name>
    <name evidence="10" type="ORF">BN46_1090</name>
    <name evidence="11" type="ORF">HMPREF9719_01342</name>
</gene>
<dbReference type="eggNOG" id="COG0801">
    <property type="taxonomic scope" value="Bacteria"/>
</dbReference>
<dbReference type="UniPathway" id="UPA00077">
    <property type="reaction ID" value="UER00155"/>
</dbReference>
<dbReference type="PATRIC" id="fig|883169.3.peg.1292"/>
<keyword evidence="7" id="KW-0067">ATP-binding</keyword>
<reference evidence="11 12" key="2">
    <citation type="submission" date="2012-08" db="EMBL/GenBank/DDBJ databases">
        <title>The Genome Sequence of Turicella otitidis ATCC 51513.</title>
        <authorList>
            <consortium name="The Broad Institute Genome Sequencing Platform"/>
            <person name="Earl A."/>
            <person name="Ward D."/>
            <person name="Feldgarden M."/>
            <person name="Gevers D."/>
            <person name="Huys G."/>
            <person name="Walker B."/>
            <person name="Young S.K."/>
            <person name="Zeng Q."/>
            <person name="Gargeya S."/>
            <person name="Fitzgerald M."/>
            <person name="Haas B."/>
            <person name="Abouelleil A."/>
            <person name="Alvarado L."/>
            <person name="Arachchi H.M."/>
            <person name="Berlin A.M."/>
            <person name="Chapman S.B."/>
            <person name="Goldberg J."/>
            <person name="Griggs A."/>
            <person name="Gujja S."/>
            <person name="Hansen M."/>
            <person name="Howarth C."/>
            <person name="Imamovic A."/>
            <person name="Larimer J."/>
            <person name="McCowen C."/>
            <person name="Montmayeur A."/>
            <person name="Murphy C."/>
            <person name="Neiman D."/>
            <person name="Pearson M."/>
            <person name="Priest M."/>
            <person name="Roberts A."/>
            <person name="Saif S."/>
            <person name="Shea T."/>
            <person name="Sisk P."/>
            <person name="Sykes S."/>
            <person name="Wortman J."/>
            <person name="Nusbaum C."/>
            <person name="Birren B."/>
        </authorList>
    </citation>
    <scope>NUCLEOTIDE SEQUENCE [LARGE SCALE GENOMIC DNA]</scope>
    <source>
        <strain evidence="11 12">ATCC 51513</strain>
    </source>
</reference>
<dbReference type="Proteomes" id="UP000011016">
    <property type="component" value="Unassembled WGS sequence"/>
</dbReference>
<feature type="domain" description="7,8-dihydro-6-hydroxymethylpterin-pyrophosphokinase" evidence="9">
    <location>
        <begin position="87"/>
        <end position="98"/>
    </location>
</feature>
<dbReference type="PANTHER" id="PTHR43071:SF1">
    <property type="entry name" value="2-AMINO-4-HYDROXY-6-HYDROXYMETHYLDIHYDROPTERIDINE PYROPHOSPHOKINASE"/>
    <property type="match status" value="1"/>
</dbReference>
<sequence length="173" mass="18971">MQAVLSVGSNMSDRWALVRSVHENLAADEQVTILGESQVYETPPWGVTEQPDFLNAVIVIDTPESPFELLRRGQALEAAAERDRKEHWGPRTLDVDIIQVRYGKGESVSEDPELLLPHPHAHERAFVLVPWAEVEPEATLRGIPISEHLAQLGEDAAATIRPAGSLSGDTVEG</sequence>
<dbReference type="STRING" id="29321.AAV33_08890"/>
<evidence type="ECO:0000313" key="12">
    <source>
        <dbReference type="Proteomes" id="UP000006078"/>
    </source>
</evidence>
<dbReference type="GO" id="GO:0005524">
    <property type="term" value="F:ATP binding"/>
    <property type="evidence" value="ECO:0007669"/>
    <property type="project" value="UniProtKB-KW"/>
</dbReference>
<evidence type="ECO:0000256" key="1">
    <source>
        <dbReference type="ARBA" id="ARBA00000198"/>
    </source>
</evidence>